<evidence type="ECO:0000313" key="3">
    <source>
        <dbReference type="Proteomes" id="UP000007797"/>
    </source>
</evidence>
<protein>
    <submittedName>
        <fullName evidence="2">Polyhydroxybutyrate depolymerase</fullName>
    </submittedName>
</protein>
<dbReference type="OrthoDB" id="6020543at2759"/>
<proteinExistence type="predicted"/>
<dbReference type="Proteomes" id="UP000007797">
    <property type="component" value="Unassembled WGS sequence"/>
</dbReference>
<dbReference type="PANTHER" id="PTHR42972:SF8">
    <property type="entry name" value="POLYHYDROXYBUTYRATE DEPOLYMERASE"/>
    <property type="match status" value="1"/>
</dbReference>
<dbReference type="RefSeq" id="XP_004361497.1">
    <property type="nucleotide sequence ID" value="XM_004361440.1"/>
</dbReference>
<dbReference type="STRING" id="1054147.F4PMJ9"/>
<sequence>MYKIDVSILCIIVVQSVLLVLLVGAGDITISGISSGGYMAVQFHVAFSSIVSGVGVIAGGPYYCAKGNVVDATTECMSTPSLISIDELIAATSYAEDTYTIDPTSNMANSKVWLFSGTKDTVVQQGVVKKLEEYYTNYIDSSRINTTYDIPAEHSFVTDNFGNACDYLGPDYMNNCGFNSAYNILSYLIGPLNTPSSQSPIDNILQIDQASFIPIMTPLEAGLYEYAYAYIPSNCQYEKNKGVCSVHVAYHGCVQTIPDINSTFYMNAGYNEIADSNNLIVLYPQAQANELNPKGCFDWWGYSGEDYASQLGVQMVTVKKMVDYLISEYISSTN</sequence>
<gene>
    <name evidence="2" type="primary">phaZ</name>
    <name evidence="2" type="ORF">DFA_05780</name>
</gene>
<dbReference type="PANTHER" id="PTHR42972">
    <property type="entry name" value="TOL-PAL SYSTEM PROTEIN TOLB"/>
    <property type="match status" value="1"/>
</dbReference>
<accession>F4PMJ9</accession>
<keyword evidence="1" id="KW-0472">Membrane</keyword>
<dbReference type="EMBL" id="GL883008">
    <property type="protein sequence ID" value="EGG23646.1"/>
    <property type="molecule type" value="Genomic_DNA"/>
</dbReference>
<evidence type="ECO:0000256" key="1">
    <source>
        <dbReference type="SAM" id="Phobius"/>
    </source>
</evidence>
<reference evidence="3" key="1">
    <citation type="journal article" date="2011" name="Genome Res.">
        <title>Phylogeny-wide analysis of social amoeba genomes highlights ancient origins for complex intercellular communication.</title>
        <authorList>
            <person name="Heidel A.J."/>
            <person name="Lawal H.M."/>
            <person name="Felder M."/>
            <person name="Schilde C."/>
            <person name="Helps N.R."/>
            <person name="Tunggal B."/>
            <person name="Rivero F."/>
            <person name="John U."/>
            <person name="Schleicher M."/>
            <person name="Eichinger L."/>
            <person name="Platzer M."/>
            <person name="Noegel A.A."/>
            <person name="Schaap P."/>
            <person name="Gloeckner G."/>
        </authorList>
    </citation>
    <scope>NUCLEOTIDE SEQUENCE [LARGE SCALE GENOMIC DNA]</scope>
    <source>
        <strain evidence="3">SH3</strain>
    </source>
</reference>
<name>F4PMJ9_CACFS</name>
<evidence type="ECO:0000313" key="2">
    <source>
        <dbReference type="EMBL" id="EGG23646.1"/>
    </source>
</evidence>
<dbReference type="AlphaFoldDB" id="F4PMJ9"/>
<keyword evidence="1" id="KW-0812">Transmembrane</keyword>
<dbReference type="GeneID" id="14875839"/>
<feature type="transmembrane region" description="Helical" evidence="1">
    <location>
        <begin position="38"/>
        <end position="63"/>
    </location>
</feature>
<dbReference type="OMA" id="HAWITND"/>
<dbReference type="Gene3D" id="3.40.50.1820">
    <property type="entry name" value="alpha/beta hydrolase"/>
    <property type="match status" value="2"/>
</dbReference>
<dbReference type="KEGG" id="dfa:DFA_05780"/>
<keyword evidence="3" id="KW-1185">Reference proteome</keyword>
<organism evidence="2 3">
    <name type="scientific">Cavenderia fasciculata</name>
    <name type="common">Slime mold</name>
    <name type="synonym">Dictyostelium fasciculatum</name>
    <dbReference type="NCBI Taxonomy" id="261658"/>
    <lineage>
        <taxon>Eukaryota</taxon>
        <taxon>Amoebozoa</taxon>
        <taxon>Evosea</taxon>
        <taxon>Eumycetozoa</taxon>
        <taxon>Dictyostelia</taxon>
        <taxon>Acytosteliales</taxon>
        <taxon>Cavenderiaceae</taxon>
        <taxon>Cavenderia</taxon>
    </lineage>
</organism>
<dbReference type="SUPFAM" id="SSF53474">
    <property type="entry name" value="alpha/beta-Hydrolases"/>
    <property type="match status" value="1"/>
</dbReference>
<feature type="transmembrane region" description="Helical" evidence="1">
    <location>
        <begin position="6"/>
        <end position="26"/>
    </location>
</feature>
<dbReference type="InterPro" id="IPR029058">
    <property type="entry name" value="AB_hydrolase_fold"/>
</dbReference>
<keyword evidence="1" id="KW-1133">Transmembrane helix</keyword>